<accession>R7ZTD6</accession>
<dbReference type="RefSeq" id="WP_010854398.1">
    <property type="nucleotide sequence ID" value="NZ_AQHR01000060.1"/>
</dbReference>
<gene>
    <name evidence="1" type="ORF">ADIS_2260</name>
</gene>
<dbReference type="InterPro" id="IPR036890">
    <property type="entry name" value="HATPase_C_sf"/>
</dbReference>
<organism evidence="1 2">
    <name type="scientific">Lunatimonas lonarensis</name>
    <dbReference type="NCBI Taxonomy" id="1232681"/>
    <lineage>
        <taxon>Bacteria</taxon>
        <taxon>Pseudomonadati</taxon>
        <taxon>Bacteroidota</taxon>
        <taxon>Cytophagia</taxon>
        <taxon>Cytophagales</taxon>
        <taxon>Cyclobacteriaceae</taxon>
    </lineage>
</organism>
<dbReference type="EMBL" id="AQHR01000060">
    <property type="protein sequence ID" value="EON77259.1"/>
    <property type="molecule type" value="Genomic_DNA"/>
</dbReference>
<dbReference type="Proteomes" id="UP000013909">
    <property type="component" value="Unassembled WGS sequence"/>
</dbReference>
<dbReference type="Gene3D" id="3.30.565.10">
    <property type="entry name" value="Histidine kinase-like ATPase, C-terminal domain"/>
    <property type="match status" value="1"/>
</dbReference>
<proteinExistence type="predicted"/>
<dbReference type="SUPFAM" id="SSF55874">
    <property type="entry name" value="ATPase domain of HSP90 chaperone/DNA topoisomerase II/histidine kinase"/>
    <property type="match status" value="1"/>
</dbReference>
<comment type="caution">
    <text evidence="1">The sequence shown here is derived from an EMBL/GenBank/DDBJ whole genome shotgun (WGS) entry which is preliminary data.</text>
</comment>
<dbReference type="STRING" id="1232681.ADIS_2260"/>
<reference evidence="1 2" key="1">
    <citation type="submission" date="2013-02" db="EMBL/GenBank/DDBJ databases">
        <title>A novel strain isolated from Lonar lake, Maharashtra, India.</title>
        <authorList>
            <person name="Singh A."/>
        </authorList>
    </citation>
    <scope>NUCLEOTIDE SEQUENCE [LARGE SCALE GENOMIC DNA]</scope>
    <source>
        <strain evidence="1 2">AK24</strain>
    </source>
</reference>
<evidence type="ECO:0000313" key="1">
    <source>
        <dbReference type="EMBL" id="EON77259.1"/>
    </source>
</evidence>
<dbReference type="NCBIfam" id="NF047352">
    <property type="entry name" value="P_loop_sacsin"/>
    <property type="match status" value="1"/>
</dbReference>
<protein>
    <submittedName>
        <fullName evidence="1">Uncharacterized protein</fullName>
    </submittedName>
</protein>
<keyword evidence="2" id="KW-1185">Reference proteome</keyword>
<dbReference type="AlphaFoldDB" id="R7ZTD6"/>
<name>R7ZTD6_9BACT</name>
<sequence>MTTYLETVQQSKNYNNYKLTADKVIQILSDVRNERTKSRRRWIWELMQNAKDVPNIYGGVTIEITLKENEFIFSHNGNPFRVENITGLIQQVSSGKPSDSTNKRITGKFGTGFISTHLLSDTVTVKGIVEQNGLLPKTFQFELNRKAEKSEDLITFIAEELDKIEKIEDEHIFPTRHNYHSQRKETDFDTVFIYPLENPESREAAIVGVEDLASTLPQTLFFVEELKKVIINNEITGKQITYELFENNNDGNFYFPVIKETINGATQDLCFIHYKDDKLDLAIPINNHRERSIKIIEKSARLYRDFPG</sequence>
<evidence type="ECO:0000313" key="2">
    <source>
        <dbReference type="Proteomes" id="UP000013909"/>
    </source>
</evidence>
<dbReference type="OrthoDB" id="1062081at2"/>